<feature type="signal peptide" evidence="1">
    <location>
        <begin position="1"/>
        <end position="20"/>
    </location>
</feature>
<protein>
    <submittedName>
        <fullName evidence="3">T9SS type A sorting domain-containing protein</fullName>
    </submittedName>
</protein>
<dbReference type="RefSeq" id="WP_305009212.1">
    <property type="nucleotide sequence ID" value="NZ_JAUQSY010000026.1"/>
</dbReference>
<comment type="caution">
    <text evidence="3">The sequence shown here is derived from an EMBL/GenBank/DDBJ whole genome shotgun (WGS) entry which is preliminary data.</text>
</comment>
<dbReference type="Pfam" id="PF18962">
    <property type="entry name" value="Por_Secre_tail"/>
    <property type="match status" value="1"/>
</dbReference>
<evidence type="ECO:0000313" key="3">
    <source>
        <dbReference type="EMBL" id="MDO7877756.1"/>
    </source>
</evidence>
<dbReference type="InterPro" id="IPR013431">
    <property type="entry name" value="Delta_60_rpt"/>
</dbReference>
<sequence length="862" mass="90732">MLRFLLSLLLCISSVVVATAQLLDASFAPTRLTSPSGFTMWTMLPQADGKIVTGGGYDMIDGQLSSKVRRLQADGSVDLAFMAQTGTGPDMGTVFALAQQADGKLLVGCSSMTYYNGHYASGLARLNVDGSFDTTFNVGGVGLSDNAAFAARPDVRSIAVQPDGKILVGGGYTTDQFYNGQRFNGIIRLLSDGRIDPSFNANNTIQAGFTNTTQMVVNDIVLQPNGKILVGGNFTVAGTPANNLVRLNADGSLDPSFDVGSGTSSIVRSIVVQPDGNVLVGGYFNIYNGTNVQNPIRLQANGSLDPTFTGRMVLSSSSNGVAKLRLQADGSLLMAGNFTRYGTTNVGSIAHLSSTGVLDATFISGTGATGGYVQDLVPITNGQYLACGRFTAYNGSPRTGLARLSSTAVLDATYNQVHEFKGTISALAPLPNGQLLVQGYLDSFNNNAVATPTTILRVNADGSYGGPLFTAPPTYSRLSLQPTGHIYAITYGTASTVINRLLPTGAVDGSFAAVTVAAPAGTPPEPILQPTLTGDLLLVGNFTSVNSSPRDGLARLLPDGSLDAAFTPSRPWTASIYFGTYNVKAQRRPSGEVLVSWEDAAHSSLIQLLPDGRPDPTFSVGSAAGPTGFFNAQLQIDGNILISSIHTAAFRLTSFNGQLTPNGCLRLLPTGSYDPSFSPALEFDRPLVQPDGRILGFTNGYSPNAQLRRLNADGSVDTSFGGVAVPQPIYTDLGVLGYLLQPSDNKILLYGNFGRVAGQQRIGLARLTNTLLATRPALMAAPALDVFPNPTRQQLTLRLTTSLPVAQLATLLDVQGRVVRRFTLPAHRSEVQLSLDGVAAGMYVLQATTTQGPQRQRITITQ</sequence>
<dbReference type="EMBL" id="JAUQSY010000026">
    <property type="protein sequence ID" value="MDO7877756.1"/>
    <property type="molecule type" value="Genomic_DNA"/>
</dbReference>
<reference evidence="3" key="1">
    <citation type="submission" date="2023-07" db="EMBL/GenBank/DDBJ databases">
        <authorList>
            <person name="Kim M.K."/>
        </authorList>
    </citation>
    <scope>NUCLEOTIDE SEQUENCE</scope>
    <source>
        <strain evidence="3">ASUV-10-1</strain>
    </source>
</reference>
<accession>A0ABT9BHP5</accession>
<dbReference type="Pfam" id="PF17164">
    <property type="entry name" value="DUF5122"/>
    <property type="match status" value="10"/>
</dbReference>
<dbReference type="SUPFAM" id="SSF63829">
    <property type="entry name" value="Calcium-dependent phosphotriesterase"/>
    <property type="match status" value="1"/>
</dbReference>
<dbReference type="Gene3D" id="2.80.10.50">
    <property type="match status" value="5"/>
</dbReference>
<keyword evidence="1" id="KW-0732">Signal</keyword>
<dbReference type="Proteomes" id="UP001176429">
    <property type="component" value="Unassembled WGS sequence"/>
</dbReference>
<gene>
    <name evidence="3" type="ORF">Q5H93_23675</name>
</gene>
<dbReference type="InterPro" id="IPR026444">
    <property type="entry name" value="Secre_tail"/>
</dbReference>
<evidence type="ECO:0000256" key="1">
    <source>
        <dbReference type="SAM" id="SignalP"/>
    </source>
</evidence>
<feature type="domain" description="Secretion system C-terminal sorting" evidence="2">
    <location>
        <begin position="786"/>
        <end position="858"/>
    </location>
</feature>
<dbReference type="NCBIfam" id="TIGR02608">
    <property type="entry name" value="delta_60_rpt"/>
    <property type="match status" value="7"/>
</dbReference>
<keyword evidence="4" id="KW-1185">Reference proteome</keyword>
<evidence type="ECO:0000259" key="2">
    <source>
        <dbReference type="Pfam" id="PF18962"/>
    </source>
</evidence>
<proteinExistence type="predicted"/>
<dbReference type="NCBIfam" id="TIGR04183">
    <property type="entry name" value="Por_Secre_tail"/>
    <property type="match status" value="1"/>
</dbReference>
<name>A0ABT9BHP5_9BACT</name>
<evidence type="ECO:0000313" key="4">
    <source>
        <dbReference type="Proteomes" id="UP001176429"/>
    </source>
</evidence>
<feature type="chain" id="PRO_5046706051" evidence="1">
    <location>
        <begin position="21"/>
        <end position="862"/>
    </location>
</feature>
<organism evidence="3 4">
    <name type="scientific">Hymenobacter aranciens</name>
    <dbReference type="NCBI Taxonomy" id="3063996"/>
    <lineage>
        <taxon>Bacteria</taxon>
        <taxon>Pseudomonadati</taxon>
        <taxon>Bacteroidota</taxon>
        <taxon>Cytophagia</taxon>
        <taxon>Cytophagales</taxon>
        <taxon>Hymenobacteraceae</taxon>
        <taxon>Hymenobacter</taxon>
    </lineage>
</organism>